<dbReference type="Proteomes" id="UP000321638">
    <property type="component" value="Unassembled WGS sequence"/>
</dbReference>
<protein>
    <submittedName>
        <fullName evidence="3">Amidohydrolase</fullName>
    </submittedName>
</protein>
<dbReference type="InterPro" id="IPR006680">
    <property type="entry name" value="Amidohydro-rel"/>
</dbReference>
<dbReference type="GO" id="GO:0016787">
    <property type="term" value="F:hydrolase activity"/>
    <property type="evidence" value="ECO:0007669"/>
    <property type="project" value="UniProtKB-KW"/>
</dbReference>
<keyword evidence="4" id="KW-1185">Reference proteome</keyword>
<dbReference type="PANTHER" id="PTHR43569:SF1">
    <property type="entry name" value="BLL3371 PROTEIN"/>
    <property type="match status" value="1"/>
</dbReference>
<dbReference type="InterPro" id="IPR052350">
    <property type="entry name" value="Metallo-dep_Lactonases"/>
</dbReference>
<evidence type="ECO:0000313" key="3">
    <source>
        <dbReference type="EMBL" id="TXL70403.1"/>
    </source>
</evidence>
<dbReference type="InterPro" id="IPR032466">
    <property type="entry name" value="Metal_Hydrolase"/>
</dbReference>
<dbReference type="Pfam" id="PF04909">
    <property type="entry name" value="Amidohydro_2"/>
    <property type="match status" value="1"/>
</dbReference>
<proteinExistence type="inferred from homology"/>
<keyword evidence="3" id="KW-0378">Hydrolase</keyword>
<dbReference type="RefSeq" id="WP_147851615.1">
    <property type="nucleotide sequence ID" value="NZ_VDUZ01000060.1"/>
</dbReference>
<dbReference type="Gene3D" id="3.20.20.140">
    <property type="entry name" value="Metal-dependent hydrolases"/>
    <property type="match status" value="1"/>
</dbReference>
<accession>A0A5C8P9G1</accession>
<comment type="caution">
    <text evidence="3">The sequence shown here is derived from an EMBL/GenBank/DDBJ whole genome shotgun (WGS) entry which is preliminary data.</text>
</comment>
<gene>
    <name evidence="3" type="ORF">FHP25_34805</name>
</gene>
<reference evidence="3 4" key="1">
    <citation type="submission" date="2019-06" db="EMBL/GenBank/DDBJ databases">
        <title>New taxonomy in bacterial strain CC-CFT640, isolated from vineyard.</title>
        <authorList>
            <person name="Lin S.-Y."/>
            <person name="Tsai C.-F."/>
            <person name="Young C.-C."/>
        </authorList>
    </citation>
    <scope>NUCLEOTIDE SEQUENCE [LARGE SCALE GENOMIC DNA]</scope>
    <source>
        <strain evidence="3 4">CC-CFT640</strain>
    </source>
</reference>
<dbReference type="AlphaFoldDB" id="A0A5C8P9G1"/>
<organism evidence="3 4">
    <name type="scientific">Vineibacter terrae</name>
    <dbReference type="NCBI Taxonomy" id="2586908"/>
    <lineage>
        <taxon>Bacteria</taxon>
        <taxon>Pseudomonadati</taxon>
        <taxon>Pseudomonadota</taxon>
        <taxon>Alphaproteobacteria</taxon>
        <taxon>Hyphomicrobiales</taxon>
        <taxon>Vineibacter</taxon>
    </lineage>
</organism>
<evidence type="ECO:0000256" key="1">
    <source>
        <dbReference type="ARBA" id="ARBA00038310"/>
    </source>
</evidence>
<comment type="similarity">
    <text evidence="1">Belongs to the metallo-dependent hydrolases superfamily.</text>
</comment>
<evidence type="ECO:0000313" key="4">
    <source>
        <dbReference type="Proteomes" id="UP000321638"/>
    </source>
</evidence>
<dbReference type="SUPFAM" id="SSF51556">
    <property type="entry name" value="Metallo-dependent hydrolases"/>
    <property type="match status" value="1"/>
</dbReference>
<evidence type="ECO:0000259" key="2">
    <source>
        <dbReference type="Pfam" id="PF04909"/>
    </source>
</evidence>
<dbReference type="OrthoDB" id="7183088at2"/>
<name>A0A5C8P9G1_9HYPH</name>
<dbReference type="PANTHER" id="PTHR43569">
    <property type="entry name" value="AMIDOHYDROLASE"/>
    <property type="match status" value="1"/>
</dbReference>
<feature type="domain" description="Amidohydrolase-related" evidence="2">
    <location>
        <begin position="36"/>
        <end position="346"/>
    </location>
</feature>
<dbReference type="EMBL" id="VDUZ01000060">
    <property type="protein sequence ID" value="TXL70403.1"/>
    <property type="molecule type" value="Genomic_DNA"/>
</dbReference>
<sequence>MTTQAAPPRLGNVFPPNADWLAKWHEDALEPSLPIVDPHHHLWERPDHRYLMSDLLDDTGSGHNVTATVFVECMAMYQAGGPEALQPVGETEFVNGVAAMSASGGYGETRLCAGIVGFADLALGDRVAPVLEAHVRAGGGRFRGIRHAAGWDPSADIRNSHTNPPQGLLRDSGFRAGYARLAPLGLTFDAWLYHPQLDDLLDLARAFPGTTIILDHVGGPLGYGPYAGKTDETFARWTASMRALAGCPNVVVKLGGLGMRIGVFDFHKRDAPSPSQALAAAWKPWVDTCIEAFGADRCMFESNFPVDKITCSYAVLWNAFKRLAAAASASEKAALFSGTASRVYRL</sequence>